<keyword evidence="1" id="KW-0732">Signal</keyword>
<feature type="signal peptide" evidence="1">
    <location>
        <begin position="1"/>
        <end position="20"/>
    </location>
</feature>
<keyword evidence="3" id="KW-1185">Reference proteome</keyword>
<dbReference type="OrthoDB" id="155775at2759"/>
<dbReference type="PANTHER" id="PTHR22538:SF1">
    <property type="entry name" value="VWFD DOMAIN-CONTAINING PROTEIN"/>
    <property type="match status" value="1"/>
</dbReference>
<dbReference type="Proteomes" id="UP000198211">
    <property type="component" value="Unassembled WGS sequence"/>
</dbReference>
<evidence type="ECO:0000256" key="1">
    <source>
        <dbReference type="SAM" id="SignalP"/>
    </source>
</evidence>
<gene>
    <name evidence="2" type="ORF">PHMEG_00012363</name>
</gene>
<dbReference type="Gene3D" id="3.40.50.1820">
    <property type="entry name" value="alpha/beta hydrolase"/>
    <property type="match status" value="1"/>
</dbReference>
<sequence length="524" mass="56358">MNFIVSAIALFGLVLPATTANLLRDAPSVKLHVTFKRKSMNLHGQSAFDIYASPVVSENGATIIYNSYATFTDEDSVLTYTLVDGFAYLTTIDAADAETVRCLPATTLPFDEILPALNDATPIPSASIGDKFIKCPSGNLFKTTFAGVHYAICTSGEAGFEVFSSDLDISVEYLDDPISISKPKVTDGSSCKPVEKATSLTPTVLALATGDKLPSSTSRMLKEAAHMVMAATSCEKCVHTPRPCIFLHGLGNPTEEEQLQDTPKLTAQKFGDMHGHAPCCSEIKYAVMNTVDAGWRNGSLQQTFCDHALSMSNTSDVANGIVDNTIVVTHSMGGLVMAHALARGKCKFSESTRWVSLSPPMMGSMASDYLMGICQADTKLTDVAEKIFDVLGQCPMSKSRQSTIYQGGKYSSPSIDAAYFAAQKAYRANVDAAMCSDSFFGLLSGYQAPCVVAGTLVPHKSKKNDGLVEFQSCLGGLDADVFGNHYLDRFYKPQLNHADTAFLTGEGLVKDSQKPHKWFECLAL</sequence>
<comment type="caution">
    <text evidence="2">The sequence shown here is derived from an EMBL/GenBank/DDBJ whole genome shotgun (WGS) entry which is preliminary data.</text>
</comment>
<dbReference type="SUPFAM" id="SSF53474">
    <property type="entry name" value="alpha/beta-Hydrolases"/>
    <property type="match status" value="1"/>
</dbReference>
<dbReference type="AlphaFoldDB" id="A0A225WAD7"/>
<evidence type="ECO:0000313" key="2">
    <source>
        <dbReference type="EMBL" id="OWZ14198.1"/>
    </source>
</evidence>
<dbReference type="PANTHER" id="PTHR22538">
    <property type="entry name" value="CILIA- AND FLAGELLA-ASSOCIATED PROTEIN 74"/>
    <property type="match status" value="1"/>
</dbReference>
<dbReference type="EMBL" id="NBNE01001393">
    <property type="protein sequence ID" value="OWZ14198.1"/>
    <property type="molecule type" value="Genomic_DNA"/>
</dbReference>
<reference evidence="3" key="1">
    <citation type="submission" date="2017-03" db="EMBL/GenBank/DDBJ databases">
        <title>Phytopthora megakarya and P. palmivora, two closely related causual agents of cacao black pod achieved similar genome size and gene model numbers by different mechanisms.</title>
        <authorList>
            <person name="Ali S."/>
            <person name="Shao J."/>
            <person name="Larry D.J."/>
            <person name="Kronmiller B."/>
            <person name="Shen D."/>
            <person name="Strem M.D."/>
            <person name="Melnick R.L."/>
            <person name="Guiltinan M.J."/>
            <person name="Tyler B.M."/>
            <person name="Meinhardt L.W."/>
            <person name="Bailey B.A."/>
        </authorList>
    </citation>
    <scope>NUCLEOTIDE SEQUENCE [LARGE SCALE GENOMIC DNA]</scope>
    <source>
        <strain evidence="3">zdho120</strain>
    </source>
</reference>
<name>A0A225WAD7_9STRA</name>
<protein>
    <recommendedName>
        <fullName evidence="4">GPI inositol-deacylase</fullName>
    </recommendedName>
</protein>
<feature type="chain" id="PRO_5012781974" description="GPI inositol-deacylase" evidence="1">
    <location>
        <begin position="21"/>
        <end position="524"/>
    </location>
</feature>
<evidence type="ECO:0008006" key="4">
    <source>
        <dbReference type="Google" id="ProtNLM"/>
    </source>
</evidence>
<proteinExistence type="predicted"/>
<evidence type="ECO:0000313" key="3">
    <source>
        <dbReference type="Proteomes" id="UP000198211"/>
    </source>
</evidence>
<accession>A0A225WAD7</accession>
<dbReference type="InterPro" id="IPR029058">
    <property type="entry name" value="AB_hydrolase_fold"/>
</dbReference>
<organism evidence="2 3">
    <name type="scientific">Phytophthora megakarya</name>
    <dbReference type="NCBI Taxonomy" id="4795"/>
    <lineage>
        <taxon>Eukaryota</taxon>
        <taxon>Sar</taxon>
        <taxon>Stramenopiles</taxon>
        <taxon>Oomycota</taxon>
        <taxon>Peronosporomycetes</taxon>
        <taxon>Peronosporales</taxon>
        <taxon>Peronosporaceae</taxon>
        <taxon>Phytophthora</taxon>
    </lineage>
</organism>